<reference evidence="1" key="1">
    <citation type="submission" date="2018-05" db="EMBL/GenBank/DDBJ databases">
        <authorList>
            <person name="Lanie J.A."/>
            <person name="Ng W.-L."/>
            <person name="Kazmierczak K.M."/>
            <person name="Andrzejewski T.M."/>
            <person name="Davidsen T.M."/>
            <person name="Wayne K.J."/>
            <person name="Tettelin H."/>
            <person name="Glass J.I."/>
            <person name="Rusch D."/>
            <person name="Podicherti R."/>
            <person name="Tsui H.-C.T."/>
            <person name="Winkler M.E."/>
        </authorList>
    </citation>
    <scope>NUCLEOTIDE SEQUENCE</scope>
</reference>
<accession>A0A382UNY6</accession>
<dbReference type="EMBL" id="UINC01145694">
    <property type="protein sequence ID" value="SVD35984.1"/>
    <property type="molecule type" value="Genomic_DNA"/>
</dbReference>
<sequence>MGFQVSPGVQVTEKDLTNVVPAVATSIAGIVMAAQKGPTDTITAIASEEELVQIFGEPQSASNQFEDWMSAAAFLGYGNALRVVRPASAAVNACTSGTAILIKNNNHWKDGDGSTGPYNGGAASVGQWAARTAGAWGNSLKVAMCPKGTEFEQTYSGSAGTLGVSTGTPAAGATQIGVDTGGGSGGDGGAAYNEGDIVHFSEADGSEYKVTDVTNDTLTIERYGTANTAGGLRTALSAATNVRRRWEYYDQFDGAP</sequence>
<name>A0A382UNY6_9ZZZZ</name>
<organism evidence="1">
    <name type="scientific">marine metagenome</name>
    <dbReference type="NCBI Taxonomy" id="408172"/>
    <lineage>
        <taxon>unclassified sequences</taxon>
        <taxon>metagenomes</taxon>
        <taxon>ecological metagenomes</taxon>
    </lineage>
</organism>
<dbReference type="AlphaFoldDB" id="A0A382UNY6"/>
<proteinExistence type="predicted"/>
<protein>
    <recommendedName>
        <fullName evidence="2">Phage tail collar domain-containing protein</fullName>
    </recommendedName>
</protein>
<evidence type="ECO:0000313" key="1">
    <source>
        <dbReference type="EMBL" id="SVD35984.1"/>
    </source>
</evidence>
<gene>
    <name evidence="1" type="ORF">METZ01_LOCUS388838</name>
</gene>
<evidence type="ECO:0008006" key="2">
    <source>
        <dbReference type="Google" id="ProtNLM"/>
    </source>
</evidence>
<dbReference type="Gene3D" id="3.40.50.11780">
    <property type="match status" value="1"/>
</dbReference>
<feature type="non-terminal residue" evidence="1">
    <location>
        <position position="256"/>
    </location>
</feature>